<evidence type="ECO:0000256" key="2">
    <source>
        <dbReference type="ARBA" id="ARBA00022912"/>
    </source>
</evidence>
<name>W5LE63_ASTMX</name>
<organism evidence="7 8">
    <name type="scientific">Astyanax mexicanus</name>
    <name type="common">Blind cave fish</name>
    <name type="synonym">Astyanax fasciatus mexicanus</name>
    <dbReference type="NCBI Taxonomy" id="7994"/>
    <lineage>
        <taxon>Eukaryota</taxon>
        <taxon>Metazoa</taxon>
        <taxon>Chordata</taxon>
        <taxon>Craniata</taxon>
        <taxon>Vertebrata</taxon>
        <taxon>Euteleostomi</taxon>
        <taxon>Actinopterygii</taxon>
        <taxon>Neopterygii</taxon>
        <taxon>Teleostei</taxon>
        <taxon>Ostariophysi</taxon>
        <taxon>Characiformes</taxon>
        <taxon>Characoidei</taxon>
        <taxon>Acestrorhamphidae</taxon>
        <taxon>Acestrorhamphinae</taxon>
        <taxon>Astyanax</taxon>
    </lineage>
</organism>
<dbReference type="SMART" id="SM00404">
    <property type="entry name" value="PTPc_motif"/>
    <property type="match status" value="2"/>
</dbReference>
<accession>W5LE63</accession>
<reference evidence="7" key="4">
    <citation type="submission" date="2025-09" db="UniProtKB">
        <authorList>
            <consortium name="Ensembl"/>
        </authorList>
    </citation>
    <scope>IDENTIFICATION</scope>
</reference>
<protein>
    <recommendedName>
        <fullName evidence="1">protein-tyrosine-phosphatase</fullName>
        <ecNumber evidence="1">3.1.3.48</ecNumber>
    </recommendedName>
</protein>
<keyword evidence="4" id="KW-0472">Membrane</keyword>
<keyword evidence="4" id="KW-1133">Transmembrane helix</keyword>
<dbReference type="PANTHER" id="PTHR19134">
    <property type="entry name" value="RECEPTOR-TYPE TYROSINE-PROTEIN PHOSPHATASE"/>
    <property type="match status" value="1"/>
</dbReference>
<dbReference type="AlphaFoldDB" id="W5LE63"/>
<dbReference type="InterPro" id="IPR016130">
    <property type="entry name" value="Tyr_Pase_AS"/>
</dbReference>
<dbReference type="Proteomes" id="UP000018467">
    <property type="component" value="Unassembled WGS sequence"/>
</dbReference>
<dbReference type="PROSITE" id="PS00383">
    <property type="entry name" value="TYR_PHOSPHATASE_1"/>
    <property type="match status" value="2"/>
</dbReference>
<feature type="domain" description="Tyrosine specific protein phosphatases" evidence="6">
    <location>
        <begin position="290"/>
        <end position="361"/>
    </location>
</feature>
<dbReference type="SMART" id="SM00194">
    <property type="entry name" value="PTPc"/>
    <property type="match status" value="2"/>
</dbReference>
<dbReference type="FunFam" id="3.90.190.10:FF:000042">
    <property type="entry name" value="receptor-type tyrosine-protein phosphatase C isoform X1"/>
    <property type="match status" value="1"/>
</dbReference>
<evidence type="ECO:0000256" key="3">
    <source>
        <dbReference type="SAM" id="MobiDB-lite"/>
    </source>
</evidence>
<feature type="compositionally biased region" description="Polar residues" evidence="3">
    <location>
        <begin position="782"/>
        <end position="794"/>
    </location>
</feature>
<evidence type="ECO:0000256" key="1">
    <source>
        <dbReference type="ARBA" id="ARBA00013064"/>
    </source>
</evidence>
<keyword evidence="2" id="KW-0904">Protein phosphatase</keyword>
<dbReference type="InterPro" id="IPR003595">
    <property type="entry name" value="Tyr_Pase_cat"/>
</dbReference>
<dbReference type="InterPro" id="IPR050348">
    <property type="entry name" value="Protein-Tyr_Phosphatase"/>
</dbReference>
<reference evidence="7" key="3">
    <citation type="submission" date="2025-08" db="UniProtKB">
        <authorList>
            <consortium name="Ensembl"/>
        </authorList>
    </citation>
    <scope>IDENTIFICATION</scope>
</reference>
<dbReference type="CDD" id="cd14558">
    <property type="entry name" value="R-PTP-C-2"/>
    <property type="match status" value="1"/>
</dbReference>
<dbReference type="SUPFAM" id="SSF52799">
    <property type="entry name" value="(Phosphotyrosine protein) phosphatases II"/>
    <property type="match status" value="2"/>
</dbReference>
<dbReference type="PRINTS" id="PR00700">
    <property type="entry name" value="PRTYPHPHTASE"/>
</dbReference>
<feature type="domain" description="Tyrosine specific protein phosphatases" evidence="6">
    <location>
        <begin position="583"/>
        <end position="663"/>
    </location>
</feature>
<feature type="compositionally biased region" description="Polar residues" evidence="3">
    <location>
        <begin position="710"/>
        <end position="722"/>
    </location>
</feature>
<dbReference type="PANTHER" id="PTHR19134:SF449">
    <property type="entry name" value="TYROSINE-PROTEIN PHOSPHATASE 1"/>
    <property type="match status" value="1"/>
</dbReference>
<feature type="compositionally biased region" description="Acidic residues" evidence="3">
    <location>
        <begin position="447"/>
        <end position="460"/>
    </location>
</feature>
<keyword evidence="8" id="KW-1185">Reference proteome</keyword>
<dbReference type="GO" id="GO:0004725">
    <property type="term" value="F:protein tyrosine phosphatase activity"/>
    <property type="evidence" value="ECO:0007669"/>
    <property type="project" value="UniProtKB-EC"/>
</dbReference>
<evidence type="ECO:0000259" key="5">
    <source>
        <dbReference type="PROSITE" id="PS50055"/>
    </source>
</evidence>
<dbReference type="Gene3D" id="3.90.190.10">
    <property type="entry name" value="Protein tyrosine phosphatase superfamily"/>
    <property type="match status" value="2"/>
</dbReference>
<proteinExistence type="predicted"/>
<dbReference type="InterPro" id="IPR029021">
    <property type="entry name" value="Prot-tyrosine_phosphatase-like"/>
</dbReference>
<dbReference type="Bgee" id="ENSAMXG00000017593">
    <property type="expression patterns" value="Expressed in bone element and 12 other cell types or tissues"/>
</dbReference>
<evidence type="ECO:0000259" key="6">
    <source>
        <dbReference type="PROSITE" id="PS50056"/>
    </source>
</evidence>
<feature type="compositionally biased region" description="Basic and acidic residues" evidence="3">
    <location>
        <begin position="735"/>
        <end position="765"/>
    </location>
</feature>
<evidence type="ECO:0000256" key="4">
    <source>
        <dbReference type="SAM" id="Phobius"/>
    </source>
</evidence>
<dbReference type="GeneTree" id="ENSGT00940000159457"/>
<sequence length="794" mass="89833">PTKVLVVIKSNNIIEVSCDNKEWHGNNNLFYAKLDPEHEWTKLEPRTKCSFSFKNLYYLTTYQLKVLLYCGFEKFICCISDNSGAVLGFLGFLIVVTSIALMFVLYKIYLLKRDNLESLIPFSCILATLLPVEPIAADASGLTADRERRIADEGRLFMEEFQYCLFCLFLQKRMVDILPYDYNRVFSLRPKEETVGDFCENIWEQQSSIIVMVTRVRKGNKEAKLLLWPSLDRETEIFDDYVVKIKGEENCPDTLFAGTEKEKSAERDVTHIQFTSWPDHGVPGEPGLLLKLRRRVNSFKNFFSGPIVIHCSAGVGRTGTYIGIDAMIESLEAEGRMDIYGLRVEVKQAQYVLYHTALIEYNQFGETEIPHCSDFHSTVNTLKQKDGSDPSLMEMEFQKTPKFKNWRSSNTALSEENKKKNRSSVVPYDFNRVPIRLEEDDGRGSDADDEDEYSSDEEDEMPTKYINASFLDGYWCPRSLIAAQGPLSDTVEDFLQMLLQQRARTVVMLSDCTENGQEFCSQYWYDEKKEFGEMSVEVKETETFPTYIKRSLEIQHTKRKESHTVQQYHFLKWAGNDLPANPHDLIDMLKTIRQTGGYKNSRENRGTPIVFHCNDGSSRSGVACALWNLLDSADTEKLVDIFQVAKGLRKERPGMITSPEQYQFLYAALEAAFPVQNGEVKKETASPDTVQIINEETALISAATEDQEGAASSQPTQQQTDAGVSGASVANGDTEANKETEANKDTEANKETEANKDTEAKKDTGANEASESSEQTEKPPSENATNGPTVTVEV</sequence>
<reference evidence="8" key="1">
    <citation type="submission" date="2013-03" db="EMBL/GenBank/DDBJ databases">
        <authorList>
            <person name="Jeffery W."/>
            <person name="Warren W."/>
            <person name="Wilson R.K."/>
        </authorList>
    </citation>
    <scope>NUCLEOTIDE SEQUENCE</scope>
    <source>
        <strain evidence="8">female</strain>
    </source>
</reference>
<keyword evidence="2" id="KW-0378">Hydrolase</keyword>
<evidence type="ECO:0000313" key="8">
    <source>
        <dbReference type="Proteomes" id="UP000018467"/>
    </source>
</evidence>
<feature type="region of interest" description="Disordered" evidence="3">
    <location>
        <begin position="437"/>
        <end position="461"/>
    </location>
</feature>
<reference evidence="8" key="2">
    <citation type="journal article" date="2014" name="Nat. Commun.">
        <title>The cavefish genome reveals candidate genes for eye loss.</title>
        <authorList>
            <person name="McGaugh S.E."/>
            <person name="Gross J.B."/>
            <person name="Aken B."/>
            <person name="Blin M."/>
            <person name="Borowsky R."/>
            <person name="Chalopin D."/>
            <person name="Hinaux H."/>
            <person name="Jeffery W.R."/>
            <person name="Keene A."/>
            <person name="Ma L."/>
            <person name="Minx P."/>
            <person name="Murphy D."/>
            <person name="O'Quin K.E."/>
            <person name="Retaux S."/>
            <person name="Rohner N."/>
            <person name="Searle S.M."/>
            <person name="Stahl B.A."/>
            <person name="Tabin C."/>
            <person name="Volff J.N."/>
            <person name="Yoshizawa M."/>
            <person name="Warren W.C."/>
        </authorList>
    </citation>
    <scope>NUCLEOTIDE SEQUENCE [LARGE SCALE GENOMIC DNA]</scope>
    <source>
        <strain evidence="8">female</strain>
    </source>
</reference>
<feature type="region of interest" description="Disordered" evidence="3">
    <location>
        <begin position="704"/>
        <end position="794"/>
    </location>
</feature>
<feature type="domain" description="Tyrosine-protein phosphatase" evidence="5">
    <location>
        <begin position="393"/>
        <end position="672"/>
    </location>
</feature>
<feature type="transmembrane region" description="Helical" evidence="4">
    <location>
        <begin position="85"/>
        <end position="106"/>
    </location>
</feature>
<dbReference type="InterPro" id="IPR000387">
    <property type="entry name" value="Tyr_Pase_dom"/>
</dbReference>
<evidence type="ECO:0000313" key="7">
    <source>
        <dbReference type="Ensembl" id="ENSAMXP00000018125.2"/>
    </source>
</evidence>
<dbReference type="PROSITE" id="PS50055">
    <property type="entry name" value="TYR_PHOSPHATASE_PTP"/>
    <property type="match status" value="2"/>
</dbReference>
<dbReference type="EC" id="3.1.3.48" evidence="1"/>
<dbReference type="HOGENOM" id="CLU_001645_2_2_1"/>
<keyword evidence="4" id="KW-0812">Transmembrane</keyword>
<feature type="domain" description="Tyrosine-protein phosphatase" evidence="5">
    <location>
        <begin position="112"/>
        <end position="361"/>
    </location>
</feature>
<dbReference type="InterPro" id="IPR000242">
    <property type="entry name" value="PTP_cat"/>
</dbReference>
<dbReference type="Pfam" id="PF00102">
    <property type="entry name" value="Y_phosphatase"/>
    <property type="match status" value="2"/>
</dbReference>
<dbReference type="PROSITE" id="PS50056">
    <property type="entry name" value="TYR_PHOSPHATASE_2"/>
    <property type="match status" value="2"/>
</dbReference>
<dbReference type="Ensembl" id="ENSAMXT00000018125.2">
    <property type="protein sequence ID" value="ENSAMXP00000018125.2"/>
    <property type="gene ID" value="ENSAMXG00000017593.2"/>
</dbReference>